<feature type="domain" description="Furin-like cysteine-rich" evidence="15">
    <location>
        <begin position="13"/>
        <end position="67"/>
    </location>
</feature>
<evidence type="ECO:0000259" key="16">
    <source>
        <dbReference type="Pfam" id="PF01030"/>
    </source>
</evidence>
<dbReference type="Gene3D" id="3.80.20.20">
    <property type="entry name" value="Receptor L-domain"/>
    <property type="match status" value="1"/>
</dbReference>
<evidence type="ECO:0000313" key="17">
    <source>
        <dbReference type="Proteomes" id="UP000694941"/>
    </source>
</evidence>
<evidence type="ECO:0000256" key="6">
    <source>
        <dbReference type="ARBA" id="ARBA00022741"/>
    </source>
</evidence>
<keyword evidence="12" id="KW-0675">Receptor</keyword>
<gene>
    <name evidence="18" type="primary">LOC106477339</name>
</gene>
<evidence type="ECO:0000313" key="18">
    <source>
        <dbReference type="RefSeq" id="XP_013793374.2"/>
    </source>
</evidence>
<dbReference type="Proteomes" id="UP000694941">
    <property type="component" value="Unplaced"/>
</dbReference>
<keyword evidence="11" id="KW-0829">Tyrosine-protein kinase</keyword>
<evidence type="ECO:0000256" key="13">
    <source>
        <dbReference type="ARBA" id="ARBA00023180"/>
    </source>
</evidence>
<evidence type="ECO:0000256" key="9">
    <source>
        <dbReference type="ARBA" id="ARBA00022989"/>
    </source>
</evidence>
<dbReference type="Pfam" id="PF01030">
    <property type="entry name" value="Recep_L_domain"/>
    <property type="match status" value="1"/>
</dbReference>
<evidence type="ECO:0000256" key="5">
    <source>
        <dbReference type="ARBA" id="ARBA00022692"/>
    </source>
</evidence>
<keyword evidence="5" id="KW-0812">Transmembrane</keyword>
<dbReference type="EC" id="2.7.10.1" evidence="2"/>
<comment type="catalytic activity">
    <reaction evidence="14">
        <text>L-tyrosyl-[protein] + ATP = O-phospho-L-tyrosyl-[protein] + ADP + H(+)</text>
        <dbReference type="Rhea" id="RHEA:10596"/>
        <dbReference type="Rhea" id="RHEA-COMP:10136"/>
        <dbReference type="Rhea" id="RHEA-COMP:20101"/>
        <dbReference type="ChEBI" id="CHEBI:15378"/>
        <dbReference type="ChEBI" id="CHEBI:30616"/>
        <dbReference type="ChEBI" id="CHEBI:46858"/>
        <dbReference type="ChEBI" id="CHEBI:61978"/>
        <dbReference type="ChEBI" id="CHEBI:456216"/>
        <dbReference type="EC" id="2.7.10.1"/>
    </reaction>
</comment>
<evidence type="ECO:0000259" key="15">
    <source>
        <dbReference type="Pfam" id="PF00757"/>
    </source>
</evidence>
<protein>
    <recommendedName>
        <fullName evidence="2">receptor protein-tyrosine kinase</fullName>
        <ecNumber evidence="2">2.7.10.1</ecNumber>
    </recommendedName>
</protein>
<evidence type="ECO:0000256" key="12">
    <source>
        <dbReference type="ARBA" id="ARBA00023170"/>
    </source>
</evidence>
<dbReference type="RefSeq" id="XP_013793374.2">
    <property type="nucleotide sequence ID" value="XM_013937920.2"/>
</dbReference>
<dbReference type="Pfam" id="PF00757">
    <property type="entry name" value="Furin-like"/>
    <property type="match status" value="1"/>
</dbReference>
<feature type="domain" description="Receptor L-domain" evidence="16">
    <location>
        <begin position="83"/>
        <end position="162"/>
    </location>
</feature>
<reference evidence="18" key="1">
    <citation type="submission" date="2025-08" db="UniProtKB">
        <authorList>
            <consortium name="RefSeq"/>
        </authorList>
    </citation>
    <scope>IDENTIFICATION</scope>
    <source>
        <tissue evidence="18">Muscle</tissue>
    </source>
</reference>
<dbReference type="SUPFAM" id="SSF57184">
    <property type="entry name" value="Growth factor receptor domain"/>
    <property type="match status" value="1"/>
</dbReference>
<keyword evidence="17" id="KW-1185">Reference proteome</keyword>
<keyword evidence="3" id="KW-0597">Phosphoprotein</keyword>
<evidence type="ECO:0000256" key="1">
    <source>
        <dbReference type="ARBA" id="ARBA00004479"/>
    </source>
</evidence>
<keyword evidence="8" id="KW-0067">ATP-binding</keyword>
<keyword evidence="9" id="KW-1133">Transmembrane helix</keyword>
<evidence type="ECO:0000256" key="8">
    <source>
        <dbReference type="ARBA" id="ARBA00022840"/>
    </source>
</evidence>
<accession>A0ABM1C368</accession>
<organism evidence="17 18">
    <name type="scientific">Limulus polyphemus</name>
    <name type="common">Atlantic horseshoe crab</name>
    <dbReference type="NCBI Taxonomy" id="6850"/>
    <lineage>
        <taxon>Eukaryota</taxon>
        <taxon>Metazoa</taxon>
        <taxon>Ecdysozoa</taxon>
        <taxon>Arthropoda</taxon>
        <taxon>Chelicerata</taxon>
        <taxon>Merostomata</taxon>
        <taxon>Xiphosura</taxon>
        <taxon>Limulidae</taxon>
        <taxon>Limulus</taxon>
    </lineage>
</organism>
<comment type="subcellular location">
    <subcellularLocation>
        <location evidence="1">Membrane</location>
        <topology evidence="1">Single-pass type I membrane protein</topology>
    </subcellularLocation>
</comment>
<evidence type="ECO:0000256" key="11">
    <source>
        <dbReference type="ARBA" id="ARBA00023137"/>
    </source>
</evidence>
<keyword evidence="4" id="KW-0808">Transferase</keyword>
<keyword evidence="13" id="KW-0325">Glycoprotein</keyword>
<evidence type="ECO:0000256" key="3">
    <source>
        <dbReference type="ARBA" id="ARBA00022553"/>
    </source>
</evidence>
<keyword evidence="10" id="KW-0472">Membrane</keyword>
<dbReference type="GeneID" id="106477339"/>
<sequence length="165" mass="18705">MMRYNPSTYSWEVNPDGKYAYGDICVKSCPDHLLRDNGACVRSCLPYKKEVNGECVPCDGPCPKTCKGVSNFVHAGNIDSFRGCTVIEGSLTILDSTFTGFQEIFPNNTLGPLYREMHPKQLDIFNTLREVTEYISIQAKHPDFKNLAFLRHLEVIRGRMVTQYV</sequence>
<dbReference type="InterPro" id="IPR036941">
    <property type="entry name" value="Rcpt_L-dom_sf"/>
</dbReference>
<name>A0ABM1C368_LIMPO</name>
<evidence type="ECO:0000256" key="10">
    <source>
        <dbReference type="ARBA" id="ARBA00023136"/>
    </source>
</evidence>
<dbReference type="SUPFAM" id="SSF52058">
    <property type="entry name" value="L domain-like"/>
    <property type="match status" value="1"/>
</dbReference>
<dbReference type="InterPro" id="IPR009030">
    <property type="entry name" value="Growth_fac_rcpt_cys_sf"/>
</dbReference>
<evidence type="ECO:0000256" key="14">
    <source>
        <dbReference type="ARBA" id="ARBA00051243"/>
    </source>
</evidence>
<evidence type="ECO:0000256" key="7">
    <source>
        <dbReference type="ARBA" id="ARBA00022777"/>
    </source>
</evidence>
<keyword evidence="6" id="KW-0547">Nucleotide-binding</keyword>
<dbReference type="InterPro" id="IPR006211">
    <property type="entry name" value="Furin-like_Cys-rich_dom"/>
</dbReference>
<dbReference type="InterPro" id="IPR000494">
    <property type="entry name" value="Rcpt_L-dom"/>
</dbReference>
<evidence type="ECO:0000256" key="4">
    <source>
        <dbReference type="ARBA" id="ARBA00022679"/>
    </source>
</evidence>
<keyword evidence="7" id="KW-0418">Kinase</keyword>
<dbReference type="Gene3D" id="2.10.220.10">
    <property type="entry name" value="Hormone Receptor, Insulin-like Growth Factor Receptor 1, Chain A, domain 2"/>
    <property type="match status" value="1"/>
</dbReference>
<proteinExistence type="predicted"/>
<evidence type="ECO:0000256" key="2">
    <source>
        <dbReference type="ARBA" id="ARBA00011902"/>
    </source>
</evidence>